<dbReference type="PROSITE" id="PS50042">
    <property type="entry name" value="CNMP_BINDING_3"/>
    <property type="match status" value="1"/>
</dbReference>
<evidence type="ECO:0000259" key="4">
    <source>
        <dbReference type="PROSITE" id="PS50042"/>
    </source>
</evidence>
<dbReference type="SUPFAM" id="SSF51206">
    <property type="entry name" value="cAMP-binding domain-like"/>
    <property type="match status" value="1"/>
</dbReference>
<comment type="caution">
    <text evidence="5">The sequence shown here is derived from an EMBL/GenBank/DDBJ whole genome shotgun (WGS) entry which is preliminary data.</text>
</comment>
<dbReference type="InterPro" id="IPR014710">
    <property type="entry name" value="RmlC-like_jellyroll"/>
</dbReference>
<dbReference type="SMART" id="SM00100">
    <property type="entry name" value="cNMP"/>
    <property type="match status" value="1"/>
</dbReference>
<evidence type="ECO:0000313" key="6">
    <source>
        <dbReference type="Proteomes" id="UP000794436"/>
    </source>
</evidence>
<keyword evidence="1" id="KW-1071">Ligand-gated ion channel</keyword>
<feature type="region of interest" description="Disordered" evidence="2">
    <location>
        <begin position="806"/>
        <end position="853"/>
    </location>
</feature>
<dbReference type="EMBL" id="SPLM01000110">
    <property type="protein sequence ID" value="TMW58781.1"/>
    <property type="molecule type" value="Genomic_DNA"/>
</dbReference>
<keyword evidence="3" id="KW-0472">Membrane</keyword>
<keyword evidence="3" id="KW-0812">Transmembrane</keyword>
<keyword evidence="1" id="KW-0813">Transport</keyword>
<organism evidence="5 6">
    <name type="scientific">Pythium oligandrum</name>
    <name type="common">Mycoparasitic fungus</name>
    <dbReference type="NCBI Taxonomy" id="41045"/>
    <lineage>
        <taxon>Eukaryota</taxon>
        <taxon>Sar</taxon>
        <taxon>Stramenopiles</taxon>
        <taxon>Oomycota</taxon>
        <taxon>Peronosporomycetes</taxon>
        <taxon>Pythiales</taxon>
        <taxon>Pythiaceae</taxon>
        <taxon>Pythium</taxon>
    </lineage>
</organism>
<feature type="transmembrane region" description="Helical" evidence="3">
    <location>
        <begin position="459"/>
        <end position="477"/>
    </location>
</feature>
<keyword evidence="6" id="KW-1185">Reference proteome</keyword>
<feature type="compositionally biased region" description="Polar residues" evidence="2">
    <location>
        <begin position="69"/>
        <end position="79"/>
    </location>
</feature>
<feature type="compositionally biased region" description="Polar residues" evidence="2">
    <location>
        <begin position="1044"/>
        <end position="1059"/>
    </location>
</feature>
<feature type="compositionally biased region" description="Polar residues" evidence="2">
    <location>
        <begin position="976"/>
        <end position="986"/>
    </location>
</feature>
<dbReference type="PANTHER" id="PTHR45638">
    <property type="entry name" value="CYCLIC NUCLEOTIDE-GATED CATION CHANNEL SUBUNIT A"/>
    <property type="match status" value="1"/>
</dbReference>
<dbReference type="InterPro" id="IPR000595">
    <property type="entry name" value="cNMP-bd_dom"/>
</dbReference>
<feature type="compositionally biased region" description="Basic residues" evidence="2">
    <location>
        <begin position="921"/>
        <end position="931"/>
    </location>
</feature>
<evidence type="ECO:0000256" key="2">
    <source>
        <dbReference type="SAM" id="MobiDB-lite"/>
    </source>
</evidence>
<dbReference type="AlphaFoldDB" id="A0A8K1C9C0"/>
<proteinExistence type="predicted"/>
<feature type="transmembrane region" description="Helical" evidence="3">
    <location>
        <begin position="422"/>
        <end position="447"/>
    </location>
</feature>
<protein>
    <recommendedName>
        <fullName evidence="4">Cyclic nucleotide-binding domain-containing protein</fullName>
    </recommendedName>
</protein>
<sequence length="1119" mass="124205">MVSRRSHHSNSRRISIDADLLSDPNATITSITPTTSIVVMDPAITPLQLPVPVPVQATPPPLVPGGSFRLSQAHSTSVGSKVRPHRHDNTSASVPPSSRANNNYSDYLQAANSSQDPSEVIDARAANYEMLLRQFRLRQSVSRLSIPTSVPSVANTPAVSSAAPISGRSGRSGRIQRAGSADDLLNSLSRLAANLPLDRIRKRSIESSAHAMSDPVTVDGSSPSKPARRLSLTRTIRHTKKRVCRWFEARVYDLMEPMSPQSSTRVLRYWLLYAVLAFQLLYWPFAPSLMAAGTPSSTTRSTMINLNVFLELFLLLELAMQLNTAILIVTVSSRDPSRTYKTLVTSRKALLQRAIRSSSTYLDLLGALPLEYGTWLRYHDDTLPLILRNPSLYYFGHVLRLLQLRHLRFPGKESTFCRRTHFICTFIKLIALVLVVLHYLACGWHLVLHDLDVPEGDELHIWTHYVHVLVQVALLLLGDGLAVTQTLLNSTNHLTAQLYVLGGLVLGVFLIATVLARLVVEFLQDLIHSEYFLLQYQLTQVASQMDKLEVPTELQDRIKGYFKHMHTAYGALTSNPLAFTRNLTTPLALEVGLCRYMTLLTRQALWKHCSADLLSYVILHVENRVYLRDDVVIRRGEVVAELSLVYRGVCEVIVAPRIDPHAGAVPLTATAFTKKIPTGGAVGQLSLLMDHRRMENVRALTHLELCVVTRQVFQDILSRFVEDRERLVRRILRNGLETNENPMLWQHVAFHNTKASRRSKSSDDLNGEQHISARDGARILSRALGLHKLSWGQTLQLPISFDTDDPSAKSILRPRHRRPTMKPGGSENGSSESYSVVGSRETSDAPVVTAPTQPGGELLSMLLNETAATQHTLASLSSSHEHLLRVLHSVAETVVRMDTKLTRLDERVHRLEDDNGVSHRVNGHLMRRRSSRRESSESGAVLQRRRSANSDDQGTQRWLDVTGRSQRLTEPDAISRRSSGAGETSDMSTIEALGPLLHTNVALLDVHQEDEDRGALSSPPSTRPNTLGAAIRAALRARSFSDTNNKDLINYQRRQTTANGPVRPQEAETSSPPSSSSGLTTLARVRGAEDEPATRRRSLSTFAEHLWSGSGRSVVIGGK</sequence>
<reference evidence="5" key="1">
    <citation type="submission" date="2019-03" db="EMBL/GenBank/DDBJ databases">
        <title>Long read genome sequence of the mycoparasitic Pythium oligandrum ATCC 38472 isolated from sugarbeet rhizosphere.</title>
        <authorList>
            <person name="Gaulin E."/>
        </authorList>
    </citation>
    <scope>NUCLEOTIDE SEQUENCE</scope>
    <source>
        <strain evidence="5">ATCC 38472_TT</strain>
    </source>
</reference>
<feature type="compositionally biased region" description="Low complexity" evidence="2">
    <location>
        <begin position="824"/>
        <end position="839"/>
    </location>
</feature>
<feature type="compositionally biased region" description="Polar residues" evidence="2">
    <location>
        <begin position="149"/>
        <end position="159"/>
    </location>
</feature>
<keyword evidence="1" id="KW-0407">Ion channel</keyword>
<feature type="compositionally biased region" description="Polar residues" evidence="2">
    <location>
        <begin position="90"/>
        <end position="104"/>
    </location>
</feature>
<feature type="region of interest" description="Disordered" evidence="2">
    <location>
        <begin position="915"/>
        <end position="986"/>
    </location>
</feature>
<feature type="region of interest" description="Disordered" evidence="2">
    <location>
        <begin position="149"/>
        <end position="174"/>
    </location>
</feature>
<dbReference type="GO" id="GO:0044877">
    <property type="term" value="F:protein-containing complex binding"/>
    <property type="evidence" value="ECO:0007669"/>
    <property type="project" value="TreeGrafter"/>
</dbReference>
<name>A0A8K1C9C0_PYTOL</name>
<feature type="transmembrane region" description="Helical" evidence="3">
    <location>
        <begin position="306"/>
        <end position="331"/>
    </location>
</feature>
<keyword evidence="3" id="KW-1133">Transmembrane helix</keyword>
<feature type="region of interest" description="Disordered" evidence="2">
    <location>
        <begin position="63"/>
        <end position="104"/>
    </location>
</feature>
<accession>A0A8K1C9C0</accession>
<feature type="domain" description="Cyclic nucleotide-binding" evidence="4">
    <location>
        <begin position="605"/>
        <end position="734"/>
    </location>
</feature>
<evidence type="ECO:0000313" key="5">
    <source>
        <dbReference type="EMBL" id="TMW58781.1"/>
    </source>
</evidence>
<dbReference type="Gene3D" id="2.60.120.10">
    <property type="entry name" value="Jelly Rolls"/>
    <property type="match status" value="1"/>
</dbReference>
<feature type="compositionally biased region" description="Low complexity" evidence="2">
    <location>
        <begin position="160"/>
        <end position="174"/>
    </location>
</feature>
<dbReference type="InterPro" id="IPR018490">
    <property type="entry name" value="cNMP-bd_dom_sf"/>
</dbReference>
<keyword evidence="1" id="KW-0406">Ion transport</keyword>
<dbReference type="PANTHER" id="PTHR45638:SF11">
    <property type="entry name" value="CYCLIC NUCLEOTIDE-GATED CATION CHANNEL SUBUNIT A"/>
    <property type="match status" value="1"/>
</dbReference>
<evidence type="ECO:0000256" key="3">
    <source>
        <dbReference type="SAM" id="Phobius"/>
    </source>
</evidence>
<dbReference type="Proteomes" id="UP000794436">
    <property type="component" value="Unassembled WGS sequence"/>
</dbReference>
<dbReference type="CDD" id="cd00038">
    <property type="entry name" value="CAP_ED"/>
    <property type="match status" value="1"/>
</dbReference>
<dbReference type="OrthoDB" id="421226at2759"/>
<evidence type="ECO:0000256" key="1">
    <source>
        <dbReference type="ARBA" id="ARBA00023286"/>
    </source>
</evidence>
<feature type="transmembrane region" description="Helical" evidence="3">
    <location>
        <begin position="498"/>
        <end position="520"/>
    </location>
</feature>
<gene>
    <name evidence="5" type="ORF">Poli38472_006926</name>
</gene>
<dbReference type="GO" id="GO:0005221">
    <property type="term" value="F:intracellularly cyclic nucleotide-activated monoatomic cation channel activity"/>
    <property type="evidence" value="ECO:0007669"/>
    <property type="project" value="InterPro"/>
</dbReference>
<feature type="region of interest" description="Disordered" evidence="2">
    <location>
        <begin position="1044"/>
        <end position="1101"/>
    </location>
</feature>
<dbReference type="InterPro" id="IPR050866">
    <property type="entry name" value="CNG_cation_channel"/>
</dbReference>
<feature type="transmembrane region" description="Helical" evidence="3">
    <location>
        <begin position="266"/>
        <end position="286"/>
    </location>
</feature>